<proteinExistence type="inferred from homology"/>
<keyword evidence="5 7" id="KW-0862">Zinc</keyword>
<evidence type="ECO:0000259" key="8">
    <source>
        <dbReference type="Pfam" id="PF01432"/>
    </source>
</evidence>
<comment type="cofactor">
    <cofactor evidence="7">
        <name>Zn(2+)</name>
        <dbReference type="ChEBI" id="CHEBI:29105"/>
    </cofactor>
    <text evidence="7">Binds 1 zinc ion.</text>
</comment>
<dbReference type="PANTHER" id="PTHR11804:SF79">
    <property type="entry name" value="MITOCHONDRIAL INTERMEDIATE PEPTIDASE"/>
    <property type="match status" value="1"/>
</dbReference>
<gene>
    <name evidence="9" type="ORF">M0812_29381</name>
</gene>
<evidence type="ECO:0000256" key="6">
    <source>
        <dbReference type="ARBA" id="ARBA00023049"/>
    </source>
</evidence>
<accession>A0AAV7Y4F0</accession>
<comment type="similarity">
    <text evidence="1 7">Belongs to the peptidase M3 family.</text>
</comment>
<dbReference type="Gene3D" id="3.40.390.10">
    <property type="entry name" value="Collagenase (Catalytic Domain)"/>
    <property type="match status" value="1"/>
</dbReference>
<feature type="domain" description="Peptidase M3A/M3B catalytic" evidence="8">
    <location>
        <begin position="218"/>
        <end position="646"/>
    </location>
</feature>
<dbReference type="EMBL" id="JANTQA010000072">
    <property type="protein sequence ID" value="KAJ3424658.1"/>
    <property type="molecule type" value="Genomic_DNA"/>
</dbReference>
<comment type="caution">
    <text evidence="9">The sequence shown here is derived from an EMBL/GenBank/DDBJ whole genome shotgun (WGS) entry which is preliminary data.</text>
</comment>
<dbReference type="InterPro" id="IPR024077">
    <property type="entry name" value="Neurolysin/TOP_dom2"/>
</dbReference>
<dbReference type="GO" id="GO:0006518">
    <property type="term" value="P:peptide metabolic process"/>
    <property type="evidence" value="ECO:0007669"/>
    <property type="project" value="TreeGrafter"/>
</dbReference>
<dbReference type="GO" id="GO:0005739">
    <property type="term" value="C:mitochondrion"/>
    <property type="evidence" value="ECO:0007669"/>
    <property type="project" value="TreeGrafter"/>
</dbReference>
<protein>
    <submittedName>
        <fullName evidence="9">Protease m3 thimet oligopeptidase-related</fullName>
    </submittedName>
</protein>
<evidence type="ECO:0000313" key="9">
    <source>
        <dbReference type="EMBL" id="KAJ3424658.1"/>
    </source>
</evidence>
<evidence type="ECO:0000256" key="4">
    <source>
        <dbReference type="ARBA" id="ARBA00022801"/>
    </source>
</evidence>
<dbReference type="Pfam" id="PF01432">
    <property type="entry name" value="Peptidase_M3"/>
    <property type="match status" value="1"/>
</dbReference>
<keyword evidence="6 7" id="KW-0482">Metalloprotease</keyword>
<keyword evidence="4 7" id="KW-0378">Hydrolase</keyword>
<evidence type="ECO:0000256" key="1">
    <source>
        <dbReference type="ARBA" id="ARBA00006040"/>
    </source>
</evidence>
<name>A0AAV7Y4F0_9EUKA</name>
<keyword evidence="3 7" id="KW-0479">Metal-binding</keyword>
<dbReference type="AlphaFoldDB" id="A0AAV7Y4F0"/>
<organism evidence="9 10">
    <name type="scientific">Anaeramoeba flamelloides</name>
    <dbReference type="NCBI Taxonomy" id="1746091"/>
    <lineage>
        <taxon>Eukaryota</taxon>
        <taxon>Metamonada</taxon>
        <taxon>Anaeramoebidae</taxon>
        <taxon>Anaeramoeba</taxon>
    </lineage>
</organism>
<sequence length="658" mass="77092">MLLKANKPNLGLVFSKKSLVSHFSHFTNFLTKINFRSPKEPEEFIDETTTSYKRLYNKLKEPNIHPTKFVETLDDIHYHFQRINSYYTLFDFARDQELGDLFQKIEQKNENFLKINNKLMSDRSIVKFLKTNILDKEAERKELPKQKDKQKEKEKLNLTKETIWAAKQLCFLFENTTTRLKYQGLYTKLDENKYKYLSNLAALKKNTSYCKEIENVFYDDNPTIRMNSFSEINKMSKEANEKTLIKILQNRNGITKLLGSPTFTQYILQLPDNVCSHPNIFLKRLLKTLTPKVKNELETLRILKAQKEKIPLNSCKIEAWDLNYYRNLISQKSLSNLFYNDFNTEIFSIGSCFNFLKIICNKFFSIQLSIEELKNEKHYETKNENETGNMNENGNGNGKVNAHGNVNGDENEDYKKIYKILLTKKGTKKKIGVIILDLISVLSGLNNKMENIQTSSKKLVRDQLEGQDISISYIKIGKKYPFFGLDMIESIVHEFGHAISNSFSNTYYHVSSLYFGSRAYNEIFSNLFENLLWDKQILKSISNEKISEKFADLLIKHRFSYQNLDLYLLSFTALFDLAVHNMNDIPNFQNLQNKIIQENSLIPQICNQFDCFTSPELVKIASEYYSYPFAKSISKWIYKNYFENTNSNSKIIILTTNY</sequence>
<dbReference type="PANTHER" id="PTHR11804">
    <property type="entry name" value="PROTEASE M3 THIMET OLIGOPEPTIDASE-RELATED"/>
    <property type="match status" value="1"/>
</dbReference>
<dbReference type="GO" id="GO:0046872">
    <property type="term" value="F:metal ion binding"/>
    <property type="evidence" value="ECO:0007669"/>
    <property type="project" value="UniProtKB-UniRule"/>
</dbReference>
<dbReference type="InterPro" id="IPR045090">
    <property type="entry name" value="Pept_M3A_M3B"/>
</dbReference>
<evidence type="ECO:0000256" key="3">
    <source>
        <dbReference type="ARBA" id="ARBA00022723"/>
    </source>
</evidence>
<evidence type="ECO:0000256" key="5">
    <source>
        <dbReference type="ARBA" id="ARBA00022833"/>
    </source>
</evidence>
<reference evidence="9" key="1">
    <citation type="submission" date="2022-08" db="EMBL/GenBank/DDBJ databases">
        <title>Novel sulphate-reducing endosymbionts in the free-living metamonad Anaeramoeba.</title>
        <authorList>
            <person name="Jerlstrom-Hultqvist J."/>
            <person name="Cepicka I."/>
            <person name="Gallot-Lavallee L."/>
            <person name="Salas-Leiva D."/>
            <person name="Curtis B.A."/>
            <person name="Zahonova K."/>
            <person name="Pipaliya S."/>
            <person name="Dacks J."/>
            <person name="Roger A.J."/>
        </authorList>
    </citation>
    <scope>NUCLEOTIDE SEQUENCE</scope>
    <source>
        <strain evidence="9">Busselton2</strain>
    </source>
</reference>
<keyword evidence="2 7" id="KW-0645">Protease</keyword>
<evidence type="ECO:0000256" key="2">
    <source>
        <dbReference type="ARBA" id="ARBA00022670"/>
    </source>
</evidence>
<evidence type="ECO:0000313" key="10">
    <source>
        <dbReference type="Proteomes" id="UP001146793"/>
    </source>
</evidence>
<dbReference type="Gene3D" id="1.10.1370.10">
    <property type="entry name" value="Neurolysin, domain 3"/>
    <property type="match status" value="1"/>
</dbReference>
<dbReference type="Proteomes" id="UP001146793">
    <property type="component" value="Unassembled WGS sequence"/>
</dbReference>
<dbReference type="SUPFAM" id="SSF55486">
    <property type="entry name" value="Metalloproteases ('zincins'), catalytic domain"/>
    <property type="match status" value="1"/>
</dbReference>
<dbReference type="InterPro" id="IPR001567">
    <property type="entry name" value="Pept_M3A_M3B_dom"/>
</dbReference>
<evidence type="ECO:0000256" key="7">
    <source>
        <dbReference type="RuleBase" id="RU003435"/>
    </source>
</evidence>
<dbReference type="GO" id="GO:0006627">
    <property type="term" value="P:protein processing involved in protein targeting to mitochondrion"/>
    <property type="evidence" value="ECO:0007669"/>
    <property type="project" value="TreeGrafter"/>
</dbReference>
<dbReference type="GO" id="GO:0004222">
    <property type="term" value="F:metalloendopeptidase activity"/>
    <property type="evidence" value="ECO:0007669"/>
    <property type="project" value="InterPro"/>
</dbReference>
<dbReference type="InterPro" id="IPR024079">
    <property type="entry name" value="MetalloPept_cat_dom_sf"/>
</dbReference>